<name>A0AAV1C048_OLDCO</name>
<dbReference type="NCBIfam" id="TIGR01640">
    <property type="entry name" value="F_box_assoc_1"/>
    <property type="match status" value="1"/>
</dbReference>
<dbReference type="AlphaFoldDB" id="A0AAV1C048"/>
<reference evidence="2" key="1">
    <citation type="submission" date="2023-03" db="EMBL/GenBank/DDBJ databases">
        <authorList>
            <person name="Julca I."/>
        </authorList>
    </citation>
    <scope>NUCLEOTIDE SEQUENCE</scope>
</reference>
<dbReference type="InterPro" id="IPR017451">
    <property type="entry name" value="F-box-assoc_interact_dom"/>
</dbReference>
<proteinExistence type="predicted"/>
<dbReference type="Pfam" id="PF08268">
    <property type="entry name" value="FBA_3"/>
    <property type="match status" value="1"/>
</dbReference>
<accession>A0AAV1C048</accession>
<evidence type="ECO:0000313" key="2">
    <source>
        <dbReference type="EMBL" id="CAI9088777.1"/>
    </source>
</evidence>
<dbReference type="PANTHER" id="PTHR31111:SF138">
    <property type="entry name" value="F-BOX ASSOCIATED DOMAIN-CONTAINING PROTEIN"/>
    <property type="match status" value="1"/>
</dbReference>
<sequence length="293" mass="34187">MPTLVVLEASLHLEPSWKKHHQYSNSSQHGYRVRCKGYTNIVDGLLCFYLGNHSCLYNVTTREMVQLPDSTRHHDNCKQDTSLNRYHFGFDPVNKRYKLLRTLCPNHAEILTIREDSSWRSIVTSHPLIDKITARSVCLGGDRCWMDGFGRRIEAFHLAEEKFILIPILWIITTVYLQGGHFSLDGGIWIDDIVEVRKYLGSLFYARALGALPNGKMLLCDFWKLYPPSLYFFDLSTRKLEQTDLKQTWELLERCGCRDKKLMFDNWFYFKENIVSLGRLTSSNVINMMTVDE</sequence>
<keyword evidence="3" id="KW-1185">Reference proteome</keyword>
<evidence type="ECO:0000259" key="1">
    <source>
        <dbReference type="Pfam" id="PF08268"/>
    </source>
</evidence>
<dbReference type="EMBL" id="OX459118">
    <property type="protein sequence ID" value="CAI9088777.1"/>
    <property type="molecule type" value="Genomic_DNA"/>
</dbReference>
<dbReference type="Proteomes" id="UP001161247">
    <property type="component" value="Chromosome 1"/>
</dbReference>
<organism evidence="2 3">
    <name type="scientific">Oldenlandia corymbosa var. corymbosa</name>
    <dbReference type="NCBI Taxonomy" id="529605"/>
    <lineage>
        <taxon>Eukaryota</taxon>
        <taxon>Viridiplantae</taxon>
        <taxon>Streptophyta</taxon>
        <taxon>Embryophyta</taxon>
        <taxon>Tracheophyta</taxon>
        <taxon>Spermatophyta</taxon>
        <taxon>Magnoliopsida</taxon>
        <taxon>eudicotyledons</taxon>
        <taxon>Gunneridae</taxon>
        <taxon>Pentapetalae</taxon>
        <taxon>asterids</taxon>
        <taxon>lamiids</taxon>
        <taxon>Gentianales</taxon>
        <taxon>Rubiaceae</taxon>
        <taxon>Rubioideae</taxon>
        <taxon>Spermacoceae</taxon>
        <taxon>Hedyotis-Oldenlandia complex</taxon>
        <taxon>Oldenlandia</taxon>
    </lineage>
</organism>
<gene>
    <name evidence="2" type="ORF">OLC1_LOCUS1273</name>
</gene>
<protein>
    <submittedName>
        <fullName evidence="2">OLC1v1023201C1</fullName>
    </submittedName>
</protein>
<dbReference type="PANTHER" id="PTHR31111">
    <property type="entry name" value="BNAA05G37150D PROTEIN-RELATED"/>
    <property type="match status" value="1"/>
</dbReference>
<feature type="domain" description="F-box associated beta-propeller type 3" evidence="1">
    <location>
        <begin position="21"/>
        <end position="168"/>
    </location>
</feature>
<evidence type="ECO:0000313" key="3">
    <source>
        <dbReference type="Proteomes" id="UP001161247"/>
    </source>
</evidence>
<dbReference type="InterPro" id="IPR013187">
    <property type="entry name" value="F-box-assoc_dom_typ3"/>
</dbReference>